<proteinExistence type="predicted"/>
<protein>
    <submittedName>
        <fullName evidence="2">Morn_motif-containing protein</fullName>
    </submittedName>
</protein>
<dbReference type="InterPro" id="IPR003409">
    <property type="entry name" value="MORN"/>
</dbReference>
<evidence type="ECO:0000256" key="1">
    <source>
        <dbReference type="ARBA" id="ARBA00022737"/>
    </source>
</evidence>
<organism evidence="2 3">
    <name type="scientific">Hexamita inflata</name>
    <dbReference type="NCBI Taxonomy" id="28002"/>
    <lineage>
        <taxon>Eukaryota</taxon>
        <taxon>Metamonada</taxon>
        <taxon>Diplomonadida</taxon>
        <taxon>Hexamitidae</taxon>
        <taxon>Hexamitinae</taxon>
        <taxon>Hexamita</taxon>
    </lineage>
</organism>
<dbReference type="PANTHER" id="PTHR23084">
    <property type="entry name" value="PHOSPHATIDYLINOSITOL-4-PHOSPHATE 5-KINASE RELATED"/>
    <property type="match status" value="1"/>
</dbReference>
<gene>
    <name evidence="2" type="ORF">HINF_LOCUS10557</name>
</gene>
<reference evidence="2 3" key="1">
    <citation type="submission" date="2024-07" db="EMBL/GenBank/DDBJ databases">
        <authorList>
            <person name="Akdeniz Z."/>
        </authorList>
    </citation>
    <scope>NUCLEOTIDE SEQUENCE [LARGE SCALE GENOMIC DNA]</scope>
</reference>
<sequence>METSIYPQYQFVGDSRSGVFLFNDGTFFRGKFQNFQFISGTFYNGTKTELLKEDSKERTINEITFQKLRDRQNMNKTALIGENEINFDNKGLITNQTNNQAQIIATPTFIYTGEINNGEMSGKRTLVFNDGGIYSGTFENGRFSGKGVFFLTTGAKMEGQFMNGDFWIGTLYRTIAVQNTVLYRTITFNYSYFINIHFENIMKVKALYNVVLYLHVI</sequence>
<keyword evidence="3" id="KW-1185">Reference proteome</keyword>
<dbReference type="PANTHER" id="PTHR23084:SF263">
    <property type="entry name" value="MORN REPEAT-CONTAINING PROTEIN 1"/>
    <property type="match status" value="1"/>
</dbReference>
<dbReference type="SUPFAM" id="SSF82185">
    <property type="entry name" value="Histone H3 K4-specific methyltransferase SET7/9 N-terminal domain"/>
    <property type="match status" value="1"/>
</dbReference>
<dbReference type="Proteomes" id="UP001642409">
    <property type="component" value="Unassembled WGS sequence"/>
</dbReference>
<evidence type="ECO:0000313" key="2">
    <source>
        <dbReference type="EMBL" id="CAL5988820.1"/>
    </source>
</evidence>
<dbReference type="Pfam" id="PF02493">
    <property type="entry name" value="MORN"/>
    <property type="match status" value="2"/>
</dbReference>
<accession>A0ABP1HBS0</accession>
<name>A0ABP1HBS0_9EUKA</name>
<dbReference type="EMBL" id="CAXDID020000023">
    <property type="protein sequence ID" value="CAL5988820.1"/>
    <property type="molecule type" value="Genomic_DNA"/>
</dbReference>
<evidence type="ECO:0000313" key="3">
    <source>
        <dbReference type="Proteomes" id="UP001642409"/>
    </source>
</evidence>
<keyword evidence="1" id="KW-0677">Repeat</keyword>
<comment type="caution">
    <text evidence="2">The sequence shown here is derived from an EMBL/GenBank/DDBJ whole genome shotgun (WGS) entry which is preliminary data.</text>
</comment>
<dbReference type="Gene3D" id="2.20.110.10">
    <property type="entry name" value="Histone H3 K4-specific methyltransferase SET7/9 N-terminal domain"/>
    <property type="match status" value="1"/>
</dbReference>